<comment type="caution">
    <text evidence="3">The sequence shown here is derived from an EMBL/GenBank/DDBJ whole genome shotgun (WGS) entry which is preliminary data.</text>
</comment>
<organism evidence="3 4">
    <name type="scientific">Candidatus Kaiserbacteria bacterium RIFCSPHIGHO2_01_FULL_56_24</name>
    <dbReference type="NCBI Taxonomy" id="1798487"/>
    <lineage>
        <taxon>Bacteria</taxon>
        <taxon>Candidatus Kaiseribacteriota</taxon>
    </lineage>
</organism>
<accession>A0A1F6D981</accession>
<feature type="domain" description="Glycosyltransferase subfamily 4-like N-terminal" evidence="2">
    <location>
        <begin position="19"/>
        <end position="112"/>
    </location>
</feature>
<dbReference type="Proteomes" id="UP000176377">
    <property type="component" value="Unassembled WGS sequence"/>
</dbReference>
<proteinExistence type="predicted"/>
<dbReference type="Pfam" id="PF00534">
    <property type="entry name" value="Glycos_transf_1"/>
    <property type="match status" value="1"/>
</dbReference>
<dbReference type="PANTHER" id="PTHR12526:SF638">
    <property type="entry name" value="SPORE COAT PROTEIN SA"/>
    <property type="match status" value="1"/>
</dbReference>
<evidence type="ECO:0000313" key="4">
    <source>
        <dbReference type="Proteomes" id="UP000176377"/>
    </source>
</evidence>
<protein>
    <recommendedName>
        <fullName evidence="5">Glycosyl transferase family 1 domain-containing protein</fullName>
    </recommendedName>
</protein>
<reference evidence="3 4" key="1">
    <citation type="journal article" date="2016" name="Nat. Commun.">
        <title>Thousands of microbial genomes shed light on interconnected biogeochemical processes in an aquifer system.</title>
        <authorList>
            <person name="Anantharaman K."/>
            <person name="Brown C.T."/>
            <person name="Hug L.A."/>
            <person name="Sharon I."/>
            <person name="Castelle C.J."/>
            <person name="Probst A.J."/>
            <person name="Thomas B.C."/>
            <person name="Singh A."/>
            <person name="Wilkins M.J."/>
            <person name="Karaoz U."/>
            <person name="Brodie E.L."/>
            <person name="Williams K.H."/>
            <person name="Hubbard S.S."/>
            <person name="Banfield J.F."/>
        </authorList>
    </citation>
    <scope>NUCLEOTIDE SEQUENCE [LARGE SCALE GENOMIC DNA]</scope>
</reference>
<dbReference type="GO" id="GO:0016757">
    <property type="term" value="F:glycosyltransferase activity"/>
    <property type="evidence" value="ECO:0007669"/>
    <property type="project" value="InterPro"/>
</dbReference>
<evidence type="ECO:0008006" key="5">
    <source>
        <dbReference type="Google" id="ProtNLM"/>
    </source>
</evidence>
<dbReference type="Gene3D" id="3.40.50.2000">
    <property type="entry name" value="Glycogen Phosphorylase B"/>
    <property type="match status" value="2"/>
</dbReference>
<dbReference type="InterPro" id="IPR001296">
    <property type="entry name" value="Glyco_trans_1"/>
</dbReference>
<dbReference type="EMBL" id="MFLA01000040">
    <property type="protein sequence ID" value="OGG57988.1"/>
    <property type="molecule type" value="Genomic_DNA"/>
</dbReference>
<dbReference type="InterPro" id="IPR028098">
    <property type="entry name" value="Glyco_trans_4-like_N"/>
</dbReference>
<feature type="domain" description="Glycosyl transferase family 1" evidence="1">
    <location>
        <begin position="172"/>
        <end position="324"/>
    </location>
</feature>
<dbReference type="Pfam" id="PF13477">
    <property type="entry name" value="Glyco_trans_4_2"/>
    <property type="match status" value="1"/>
</dbReference>
<dbReference type="AlphaFoldDB" id="A0A1F6D981"/>
<gene>
    <name evidence="3" type="ORF">A2765_01290</name>
</gene>
<evidence type="ECO:0000259" key="1">
    <source>
        <dbReference type="Pfam" id="PF00534"/>
    </source>
</evidence>
<dbReference type="CDD" id="cd03801">
    <property type="entry name" value="GT4_PimA-like"/>
    <property type="match status" value="1"/>
</dbReference>
<evidence type="ECO:0000259" key="2">
    <source>
        <dbReference type="Pfam" id="PF13477"/>
    </source>
</evidence>
<evidence type="ECO:0000313" key="3">
    <source>
        <dbReference type="EMBL" id="OGG57988.1"/>
    </source>
</evidence>
<dbReference type="PANTHER" id="PTHR12526">
    <property type="entry name" value="GLYCOSYLTRANSFERASE"/>
    <property type="match status" value="1"/>
</dbReference>
<name>A0A1F6D981_9BACT</name>
<dbReference type="SUPFAM" id="SSF53756">
    <property type="entry name" value="UDP-Glycosyltransferase/glycogen phosphorylase"/>
    <property type="match status" value="1"/>
</dbReference>
<sequence length="358" mass="40419">MRLLICTQAVDTEDPILGFFHRWVEEFAKHSERVHVICLKEGAHHLPPNVSVHSLGKEGKTANSEQRTANRISYVIRFYFLIWKYRNEYDTVFVHMNPEYVLLGGLLWRLWRKRIVLWYVHRQSTFALRLAASLVQKIATSAKGSIGLRSPKIAVVGHGIDTDAFSGPVRPLDKSAPKIVTVGRISPIKSLHTIVEAVGSLREHGIDASLDIIGPTIYEGDLRYKTRIEDLIRERNLADRVRILPAVPNSRMPELYSSYDIAVNACPAGGIDKAVLEAMAAGEPVFVANESFREYLGNHARALIFRFEDHADLAQKIRTLLSRNDIPSLQNALRVLVRERADVGRCISAIMQLYARHT</sequence>